<proteinExistence type="predicted"/>
<dbReference type="EMBL" id="JAQQWI010000013">
    <property type="protein sequence ID" value="KAK8013680.1"/>
    <property type="molecule type" value="Genomic_DNA"/>
</dbReference>
<comment type="caution">
    <text evidence="2">The sequence shown here is derived from an EMBL/GenBank/DDBJ whole genome shotgun (WGS) entry which is preliminary data.</text>
</comment>
<feature type="compositionally biased region" description="Basic and acidic residues" evidence="1">
    <location>
        <begin position="40"/>
        <end position="53"/>
    </location>
</feature>
<evidence type="ECO:0000313" key="3">
    <source>
        <dbReference type="Proteomes" id="UP001396898"/>
    </source>
</evidence>
<dbReference type="Proteomes" id="UP001396898">
    <property type="component" value="Unassembled WGS sequence"/>
</dbReference>
<evidence type="ECO:0000256" key="1">
    <source>
        <dbReference type="SAM" id="MobiDB-lite"/>
    </source>
</evidence>
<dbReference type="PANTHER" id="PTHR42090:SF1">
    <property type="match status" value="1"/>
</dbReference>
<accession>A0ABR1RK60</accession>
<organism evidence="2 3">
    <name type="scientific">Apiospora marii</name>
    <dbReference type="NCBI Taxonomy" id="335849"/>
    <lineage>
        <taxon>Eukaryota</taxon>
        <taxon>Fungi</taxon>
        <taxon>Dikarya</taxon>
        <taxon>Ascomycota</taxon>
        <taxon>Pezizomycotina</taxon>
        <taxon>Sordariomycetes</taxon>
        <taxon>Xylariomycetidae</taxon>
        <taxon>Amphisphaeriales</taxon>
        <taxon>Apiosporaceae</taxon>
        <taxon>Apiospora</taxon>
    </lineage>
</organism>
<dbReference type="PANTHER" id="PTHR42090">
    <property type="match status" value="1"/>
</dbReference>
<evidence type="ECO:0000313" key="2">
    <source>
        <dbReference type="EMBL" id="KAK8013680.1"/>
    </source>
</evidence>
<feature type="region of interest" description="Disordered" evidence="1">
    <location>
        <begin position="40"/>
        <end position="130"/>
    </location>
</feature>
<feature type="compositionally biased region" description="Basic and acidic residues" evidence="1">
    <location>
        <begin position="111"/>
        <end position="120"/>
    </location>
</feature>
<name>A0ABR1RK60_9PEZI</name>
<sequence length="130" mass="13875">MPSLTFLQDVLRKPVTTYLIPILKTQGFRTLQITRMAYKDDQDRESLSPKAHDYTISGTDDEVAANEDAAFNPDKTSPEAAKDTAGKGGGAGNPLEFSPANKEMAKGGSSRAEDKLKAGENSKSVAVAVD</sequence>
<feature type="compositionally biased region" description="Basic and acidic residues" evidence="1">
    <location>
        <begin position="76"/>
        <end position="85"/>
    </location>
</feature>
<protein>
    <submittedName>
        <fullName evidence="2">Uncharacterized protein</fullName>
    </submittedName>
</protein>
<gene>
    <name evidence="2" type="ORF">PG991_009273</name>
</gene>
<reference evidence="2 3" key="1">
    <citation type="submission" date="2023-01" db="EMBL/GenBank/DDBJ databases">
        <title>Analysis of 21 Apiospora genomes using comparative genomics revels a genus with tremendous synthesis potential of carbohydrate active enzymes and secondary metabolites.</title>
        <authorList>
            <person name="Sorensen T."/>
        </authorList>
    </citation>
    <scope>NUCLEOTIDE SEQUENCE [LARGE SCALE GENOMIC DNA]</scope>
    <source>
        <strain evidence="2 3">CBS 20057</strain>
    </source>
</reference>
<keyword evidence="3" id="KW-1185">Reference proteome</keyword>